<evidence type="ECO:0000313" key="1">
    <source>
        <dbReference type="EMBL" id="PQQ22748.1"/>
    </source>
</evidence>
<evidence type="ECO:0000313" key="2">
    <source>
        <dbReference type="Proteomes" id="UP000239550"/>
    </source>
</evidence>
<proteinExistence type="predicted"/>
<dbReference type="Pfam" id="PF17375">
    <property type="entry name" value="DUF5397"/>
    <property type="match status" value="1"/>
</dbReference>
<reference evidence="1 2" key="1">
    <citation type="submission" date="2018-02" db="EMBL/GenBank/DDBJ databases">
        <title>Five New Genomes of Indian Photorhabdus Isolates TSA.</title>
        <authorList>
            <person name="Dubay B."/>
            <person name="Somvanshi V.S."/>
        </authorList>
    </citation>
    <scope>NUCLEOTIDE SEQUENCE [LARGE SCALE GENOMIC DNA]</scope>
    <source>
        <strain evidence="1 2">H1</strain>
    </source>
</reference>
<accession>A0A2S8R2X8</accession>
<organism evidence="1 2">
    <name type="scientific">Photorhabdus hindustanensis</name>
    <dbReference type="NCBI Taxonomy" id="2918802"/>
    <lineage>
        <taxon>Bacteria</taxon>
        <taxon>Pseudomonadati</taxon>
        <taxon>Pseudomonadota</taxon>
        <taxon>Gammaproteobacteria</taxon>
        <taxon>Enterobacterales</taxon>
        <taxon>Morganellaceae</taxon>
        <taxon>Photorhabdus</taxon>
    </lineage>
</organism>
<dbReference type="AlphaFoldDB" id="A0A2S8R2X8"/>
<protein>
    <submittedName>
        <fullName evidence="1">Uncharacterized protein</fullName>
    </submittedName>
</protein>
<sequence>MVMISVPRVPVGTIKSFGAFGPKYEVGQLIRPLEDGDWLVEVVLVETGEKTEYRLKHVNDDPKAA</sequence>
<dbReference type="Proteomes" id="UP000239550">
    <property type="component" value="Unassembled WGS sequence"/>
</dbReference>
<comment type="caution">
    <text evidence="1">The sequence shown here is derived from an EMBL/GenBank/DDBJ whole genome shotgun (WGS) entry which is preliminary data.</text>
</comment>
<dbReference type="EMBL" id="PUWT01000077">
    <property type="protein sequence ID" value="PQQ22748.1"/>
    <property type="molecule type" value="Genomic_DNA"/>
</dbReference>
<dbReference type="InterPro" id="IPR035335">
    <property type="entry name" value="DUF5397"/>
</dbReference>
<name>A0A2S8R2X8_9GAMM</name>
<keyword evidence="2" id="KW-1185">Reference proteome</keyword>
<dbReference type="OrthoDB" id="1551064at2"/>
<gene>
    <name evidence="1" type="ORF">C6H66_22160</name>
</gene>